<sequence>MDINNKLDNSVNPCIIEGEKKDIFYENKNIRMLLEELKKQQDNYKSLIRDFIVFYLKNGRHRYSKVAEYISEEAIKDEQVVIYILYNIENLLQYCDINGKIIDDEISTILECKEYKDKEFNRSKLIEKIIKLQDHIELERQRIIFSQRKESKIFSNLIDQVNESIKDANKDLDCKVDDIQNNLTSGIVSVLGIFSAIVMVFFGGLNIFSSIMSNLAYISKFRVIFMGSLVSMTMFDVIFLLLYSISKILGKNIGTSLWPPKILYKNDYQYRKECSKYENASRYGIKKIFIRYPIVFVFNVFMIIIQIVTFISWYIYQKYSIKKLIVLIVSIAIFIAIYSSIRLMIYNIKKRCDNCKSNINNVNNF</sequence>
<keyword evidence="1" id="KW-0472">Membrane</keyword>
<feature type="transmembrane region" description="Helical" evidence="1">
    <location>
        <begin position="187"/>
        <end position="211"/>
    </location>
</feature>
<dbReference type="RefSeq" id="WP_163249873.1">
    <property type="nucleotide sequence ID" value="NZ_SXDP01000016.1"/>
</dbReference>
<evidence type="ECO:0000313" key="3">
    <source>
        <dbReference type="Proteomes" id="UP000473885"/>
    </source>
</evidence>
<dbReference type="EMBL" id="SXDP01000016">
    <property type="protein sequence ID" value="NEZ47943.1"/>
    <property type="molecule type" value="Genomic_DNA"/>
</dbReference>
<feature type="transmembrane region" description="Helical" evidence="1">
    <location>
        <begin position="321"/>
        <end position="341"/>
    </location>
</feature>
<keyword evidence="3" id="KW-1185">Reference proteome</keyword>
<proteinExistence type="predicted"/>
<evidence type="ECO:0000256" key="1">
    <source>
        <dbReference type="SAM" id="Phobius"/>
    </source>
</evidence>
<comment type="caution">
    <text evidence="2">The sequence shown here is derived from an EMBL/GenBank/DDBJ whole genome shotgun (WGS) entry which is preliminary data.</text>
</comment>
<gene>
    <name evidence="2" type="ORF">FDF74_12200</name>
</gene>
<protein>
    <submittedName>
        <fullName evidence="2">Uncharacterized protein</fullName>
    </submittedName>
</protein>
<reference evidence="2 3" key="1">
    <citation type="submission" date="2019-04" db="EMBL/GenBank/DDBJ databases">
        <title>Genome sequencing of Clostridium botulinum Groups I-IV and Clostridium butyricum.</title>
        <authorList>
            <person name="Brunt J."/>
            <person name="Van Vliet A.H.M."/>
            <person name="Stringer S.C."/>
            <person name="Carter A.T."/>
            <person name="Peck M.W."/>
        </authorList>
    </citation>
    <scope>NUCLEOTIDE SEQUENCE [LARGE SCALE GENOMIC DNA]</scope>
    <source>
        <strain evidence="2 3">IFR 18/094</strain>
    </source>
</reference>
<dbReference type="Proteomes" id="UP000473885">
    <property type="component" value="Unassembled WGS sequence"/>
</dbReference>
<keyword evidence="1" id="KW-1133">Transmembrane helix</keyword>
<dbReference type="AlphaFoldDB" id="A0A6M0RCQ1"/>
<feature type="transmembrane region" description="Helical" evidence="1">
    <location>
        <begin position="223"/>
        <end position="243"/>
    </location>
</feature>
<accession>A0A6M0RCQ1</accession>
<organism evidence="2 3">
    <name type="scientific">Clostridium niameyense</name>
    <dbReference type="NCBI Taxonomy" id="1622073"/>
    <lineage>
        <taxon>Bacteria</taxon>
        <taxon>Bacillati</taxon>
        <taxon>Bacillota</taxon>
        <taxon>Clostridia</taxon>
        <taxon>Eubacteriales</taxon>
        <taxon>Clostridiaceae</taxon>
        <taxon>Clostridium</taxon>
    </lineage>
</organism>
<name>A0A6M0RCQ1_9CLOT</name>
<evidence type="ECO:0000313" key="2">
    <source>
        <dbReference type="EMBL" id="NEZ47943.1"/>
    </source>
</evidence>
<keyword evidence="1" id="KW-0812">Transmembrane</keyword>
<feature type="transmembrane region" description="Helical" evidence="1">
    <location>
        <begin position="292"/>
        <end position="315"/>
    </location>
</feature>